<dbReference type="GO" id="GO:0051707">
    <property type="term" value="P:response to other organism"/>
    <property type="evidence" value="ECO:0007669"/>
    <property type="project" value="UniProtKB-ARBA"/>
</dbReference>
<evidence type="ECO:0000256" key="2">
    <source>
        <dbReference type="ARBA" id="ARBA00022737"/>
    </source>
</evidence>
<dbReference type="Gene3D" id="3.80.10.10">
    <property type="entry name" value="Ribonuclease Inhibitor"/>
    <property type="match status" value="3"/>
</dbReference>
<evidence type="ECO:0000259" key="9">
    <source>
        <dbReference type="Pfam" id="PF25019"/>
    </source>
</evidence>
<dbReference type="SUPFAM" id="SSF52058">
    <property type="entry name" value="L domain-like"/>
    <property type="match status" value="1"/>
</dbReference>
<protein>
    <submittedName>
        <fullName evidence="10">Disease resistance protein (CC-NBS-LRR class) family protein</fullName>
    </submittedName>
    <submittedName>
        <fullName evidence="11">Putative P-loop containing nucleoside triphosphate hydrolase, leucine-rich repeat domain, L</fullName>
    </submittedName>
</protein>
<dbReference type="InterPro" id="IPR002182">
    <property type="entry name" value="NB-ARC"/>
</dbReference>
<dbReference type="KEGG" id="mtr:25483140"/>
<dbReference type="Gene3D" id="1.10.10.10">
    <property type="entry name" value="Winged helix-like DNA-binding domain superfamily/Winged helix DNA-binding domain"/>
    <property type="match status" value="1"/>
</dbReference>
<organism evidence="10 13">
    <name type="scientific">Medicago truncatula</name>
    <name type="common">Barrel medic</name>
    <name type="synonym">Medicago tribuloides</name>
    <dbReference type="NCBI Taxonomy" id="3880"/>
    <lineage>
        <taxon>Eukaryota</taxon>
        <taxon>Viridiplantae</taxon>
        <taxon>Streptophyta</taxon>
        <taxon>Embryophyta</taxon>
        <taxon>Tracheophyta</taxon>
        <taxon>Spermatophyta</taxon>
        <taxon>Magnoliopsida</taxon>
        <taxon>eudicotyledons</taxon>
        <taxon>Gunneridae</taxon>
        <taxon>Pentapetalae</taxon>
        <taxon>rosids</taxon>
        <taxon>fabids</taxon>
        <taxon>Fabales</taxon>
        <taxon>Fabaceae</taxon>
        <taxon>Papilionoideae</taxon>
        <taxon>50 kb inversion clade</taxon>
        <taxon>NPAAA clade</taxon>
        <taxon>Hologalegina</taxon>
        <taxon>IRL clade</taxon>
        <taxon>Trifolieae</taxon>
        <taxon>Medicago</taxon>
    </lineage>
</organism>
<evidence type="ECO:0000256" key="4">
    <source>
        <dbReference type="ARBA" id="ARBA00022821"/>
    </source>
</evidence>
<dbReference type="OrthoDB" id="1896560at2759"/>
<evidence type="ECO:0000256" key="1">
    <source>
        <dbReference type="ARBA" id="ARBA00022614"/>
    </source>
</evidence>
<feature type="domain" description="Disease resistance protein winged helix" evidence="8">
    <location>
        <begin position="425"/>
        <end position="493"/>
    </location>
</feature>
<dbReference type="Pfam" id="PF18052">
    <property type="entry name" value="Rx_N"/>
    <property type="match status" value="1"/>
</dbReference>
<dbReference type="GO" id="GO:0016787">
    <property type="term" value="F:hydrolase activity"/>
    <property type="evidence" value="ECO:0007669"/>
    <property type="project" value="UniProtKB-KW"/>
</dbReference>
<dbReference type="InterPro" id="IPR032675">
    <property type="entry name" value="LRR_dom_sf"/>
</dbReference>
<dbReference type="EMBL" id="CM001217">
    <property type="protein sequence ID" value="KEH41277.1"/>
    <property type="molecule type" value="Genomic_DNA"/>
</dbReference>
<dbReference type="Proteomes" id="UP000265566">
    <property type="component" value="Chromosome 1"/>
</dbReference>
<keyword evidence="1" id="KW-0433">Leucine-rich repeat</keyword>
<dbReference type="eggNOG" id="KOG4658">
    <property type="taxonomic scope" value="Eukaryota"/>
</dbReference>
<dbReference type="PANTHER" id="PTHR36766:SF40">
    <property type="entry name" value="DISEASE RESISTANCE PROTEIN RGA3"/>
    <property type="match status" value="1"/>
</dbReference>
<accession>A0A072VHI8</accession>
<dbReference type="Pfam" id="PF23559">
    <property type="entry name" value="WHD_DRP"/>
    <property type="match status" value="1"/>
</dbReference>
<keyword evidence="3" id="KW-0547">Nucleotide-binding</keyword>
<dbReference type="SUPFAM" id="SSF52540">
    <property type="entry name" value="P-loop containing nucleoside triphosphate hydrolases"/>
    <property type="match status" value="1"/>
</dbReference>
<dbReference type="InterPro" id="IPR041118">
    <property type="entry name" value="Rx_N"/>
</dbReference>
<evidence type="ECO:0000313" key="13">
    <source>
        <dbReference type="Proteomes" id="UP000002051"/>
    </source>
</evidence>
<keyword evidence="5" id="KW-0067">ATP-binding</keyword>
<evidence type="ECO:0000256" key="3">
    <source>
        <dbReference type="ARBA" id="ARBA00022741"/>
    </source>
</evidence>
<dbReference type="PaxDb" id="3880-AES84671"/>
<keyword evidence="4" id="KW-0611">Plant defense</keyword>
<evidence type="ECO:0000313" key="10">
    <source>
        <dbReference type="EMBL" id="KEH41277.1"/>
    </source>
</evidence>
<dbReference type="Pfam" id="PF25019">
    <property type="entry name" value="LRR_R13L1-DRL21"/>
    <property type="match status" value="1"/>
</dbReference>
<evidence type="ECO:0000256" key="5">
    <source>
        <dbReference type="ARBA" id="ARBA00022840"/>
    </source>
</evidence>
<evidence type="ECO:0000259" key="6">
    <source>
        <dbReference type="Pfam" id="PF00931"/>
    </source>
</evidence>
<dbReference type="FunFam" id="1.10.10.10:FF:000322">
    <property type="entry name" value="Probable disease resistance protein At1g63360"/>
    <property type="match status" value="1"/>
</dbReference>
<sequence length="1083" mass="124258">MALELVAGPLMGAVFNVLFERIASSEVANFFKKKKSENLLKRLKIMLLSVHAVLNDAEEKQMKNEAVKEWLEELKDVAFDADDLLDEIFTGEKIKSREVNSFHSPHTNFYDKQLEQKIEDVYERLEFVIKLKEVLDLKVGKEVKVTHKTPTSSVVEACDVYGRDNDKDILVNLLLSHDSDDEKLGVIPIVGMGGIGKTTLAQLVYNDDRVQKEFDLKAWIYVSEEFDICKITKNLLEVITLCSCDVEDLNSIQRNLKMYIQKKKFLFVLDDVWDENYENWDKFRSPFKHGGANGSKIIVTTRSRNVASIMQTFPPYNLTELANEDCWELFSNHAFGYGHKDSNVHQQSVYKVGREIVRKCKGLPLALKTLAGLLRSKSDIQEWHKVLNSEIWDLQHHESNILPALRLSYHYLPSHLKRCFAYCAIFPKDYEFEKENIILLWMAEGLLHQSKRHGRIEEVGNEYFCELVSRSFFYQSRSGKSYFLMHHLINDLAQFVSGTFSVRIEDNNSDQVMERTHYLSHIISHCSSYVNLKDVSKANRLRTFMQIRTVGTSIDMFNDMPNDLLTKLRYLRVLTLVGAYFYSLPDSIGELKHLRSLEVSDTEITRLPESICSLYNLQTLKLVGCYNLIELPKDIHKLVNLRYLDIRSTCLKWMPLQISELKNLQKLSDFFVGEDHGSSISELGELCNLHGSLFIHDIEHVVNYKDCEKAKLNEKHGLEKLSLDWGGSGDTENSQHEKTKLCSLEPHTNLKELDINDYPGTEFPDWLGDYYFCNLVSLKLKGCKYCYKLPPLGQLPMLKELQIIKFEGLMSLGPEFYGNTTSASTDSFPALEILRIESMSAWEKWCFDAENVGSRAFSHLREFYIENCPKLTGNLPSSLPSLTLLVIRDCKRLLCPLPKSPSLRVLNIQNCQKLEFHVHEPWYHQSLTSLYLIDSCDSLMFLPLDLFPNLKSLDIWGCKNLEAITVLSESDAAPPNFKSLNSMCIRHCPSFTSFPKGGFAAPKLNLLTINYCQKLISLPENMHEFMPSLKELQLRGCPQIESSTTRPLRIRISNKFMEGKQNHSDPIFARLEGLASVNSPSSS</sequence>
<reference evidence="14" key="4">
    <citation type="journal article" date="2018" name="Nat. Plants">
        <title>Whole-genome landscape of Medicago truncatula symbiotic genes.</title>
        <authorList>
            <person name="Pecrix Y."/>
            <person name="Staton S.E."/>
            <person name="Sallet E."/>
            <person name="Lelandais-Briere C."/>
            <person name="Moreau S."/>
            <person name="Carrere S."/>
            <person name="Blein T."/>
            <person name="Jardinaud M.F."/>
            <person name="Latrasse D."/>
            <person name="Zouine M."/>
            <person name="Zahm M."/>
            <person name="Kreplak J."/>
            <person name="Mayjonade B."/>
            <person name="Satge C."/>
            <person name="Perez M."/>
            <person name="Cauet S."/>
            <person name="Marande W."/>
            <person name="Chantry-Darmon C."/>
            <person name="Lopez-Roques C."/>
            <person name="Bouchez O."/>
            <person name="Berard A."/>
            <person name="Debelle F."/>
            <person name="Munos S."/>
            <person name="Bendahmane A."/>
            <person name="Berges H."/>
            <person name="Niebel A."/>
            <person name="Buitink J."/>
            <person name="Frugier F."/>
            <person name="Benhamed M."/>
            <person name="Crespi M."/>
            <person name="Gouzy J."/>
            <person name="Gamas P."/>
        </authorList>
    </citation>
    <scope>NUCLEOTIDE SEQUENCE [LARGE SCALE GENOMIC DNA]</scope>
    <source>
        <strain evidence="14">cv. Jemalong A17</strain>
    </source>
</reference>
<reference evidence="12" key="3">
    <citation type="submission" date="2015-04" db="UniProtKB">
        <authorList>
            <consortium name="EnsemblPlants"/>
        </authorList>
    </citation>
    <scope>IDENTIFICATION</scope>
    <source>
        <strain evidence="12">cv. Jemalong A17</strain>
    </source>
</reference>
<gene>
    <name evidence="12" type="primary">25483140</name>
    <name evidence="10" type="ordered locus">MTR_1g047800</name>
    <name evidence="11" type="ORF">MtrunA17_Chr1g0169901</name>
</gene>
<feature type="domain" description="R13L1/DRL21-like LRR repeat region" evidence="9">
    <location>
        <begin position="680"/>
        <end position="805"/>
    </location>
</feature>
<dbReference type="GO" id="GO:0006952">
    <property type="term" value="P:defense response"/>
    <property type="evidence" value="ECO:0007669"/>
    <property type="project" value="UniProtKB-KW"/>
</dbReference>
<evidence type="ECO:0000259" key="7">
    <source>
        <dbReference type="Pfam" id="PF18052"/>
    </source>
</evidence>
<dbReference type="AlphaFoldDB" id="A0A072VHI8"/>
<dbReference type="InterPro" id="IPR058922">
    <property type="entry name" value="WHD_DRP"/>
</dbReference>
<reference evidence="11" key="5">
    <citation type="journal article" date="2018" name="Nat. Plants">
        <title>Whole-genome landscape of Medicago truncatula symbiotic genes.</title>
        <authorList>
            <person name="Pecrix Y."/>
            <person name="Gamas P."/>
            <person name="Carrere S."/>
        </authorList>
    </citation>
    <scope>NUCLEOTIDE SEQUENCE</scope>
    <source>
        <tissue evidence="11">Leaves</tissue>
    </source>
</reference>
<dbReference type="Proteomes" id="UP000002051">
    <property type="component" value="Unassembled WGS sequence"/>
</dbReference>
<keyword evidence="2" id="KW-0677">Repeat</keyword>
<feature type="domain" description="NB-ARC" evidence="6">
    <location>
        <begin position="171"/>
        <end position="335"/>
    </location>
</feature>
<evidence type="ECO:0000313" key="14">
    <source>
        <dbReference type="Proteomes" id="UP000265566"/>
    </source>
</evidence>
<dbReference type="Gramene" id="rna2455">
    <property type="protein sequence ID" value="RHN78801.1"/>
    <property type="gene ID" value="gene2455"/>
</dbReference>
<name>A0A072VHI8_MEDTR</name>
<dbReference type="Gene3D" id="1.10.8.430">
    <property type="entry name" value="Helical domain of apoptotic protease-activating factors"/>
    <property type="match status" value="1"/>
</dbReference>
<dbReference type="HOGENOM" id="CLU_000837_8_8_1"/>
<dbReference type="PANTHER" id="PTHR36766">
    <property type="entry name" value="PLANT BROAD-SPECTRUM MILDEW RESISTANCE PROTEIN RPW8"/>
    <property type="match status" value="1"/>
</dbReference>
<evidence type="ECO:0000313" key="12">
    <source>
        <dbReference type="EnsemblPlants" id="KEH41277"/>
    </source>
</evidence>
<reference evidence="10 13" key="2">
    <citation type="journal article" date="2014" name="BMC Genomics">
        <title>An improved genome release (version Mt4.0) for the model legume Medicago truncatula.</title>
        <authorList>
            <person name="Tang H."/>
            <person name="Krishnakumar V."/>
            <person name="Bidwell S."/>
            <person name="Rosen B."/>
            <person name="Chan A."/>
            <person name="Zhou S."/>
            <person name="Gentzbittel L."/>
            <person name="Childs K.L."/>
            <person name="Yandell M."/>
            <person name="Gundlach H."/>
            <person name="Mayer K.F."/>
            <person name="Schwartz D.C."/>
            <person name="Town C.D."/>
        </authorList>
    </citation>
    <scope>GENOME REANNOTATION</scope>
    <source>
        <strain evidence="10">A17</strain>
        <strain evidence="12 13">cv. Jemalong A17</strain>
    </source>
</reference>
<dbReference type="GO" id="GO:0043531">
    <property type="term" value="F:ADP binding"/>
    <property type="evidence" value="ECO:0007669"/>
    <property type="project" value="InterPro"/>
</dbReference>
<dbReference type="Gene3D" id="3.40.50.300">
    <property type="entry name" value="P-loop containing nucleotide triphosphate hydrolases"/>
    <property type="match status" value="1"/>
</dbReference>
<keyword evidence="11" id="KW-0378">Hydrolase</keyword>
<dbReference type="FunFam" id="3.40.50.300:FF:001091">
    <property type="entry name" value="Probable disease resistance protein At1g61300"/>
    <property type="match status" value="1"/>
</dbReference>
<keyword evidence="13" id="KW-1185">Reference proteome</keyword>
<reference evidence="10 13" key="1">
    <citation type="journal article" date="2011" name="Nature">
        <title>The Medicago genome provides insight into the evolution of rhizobial symbioses.</title>
        <authorList>
            <person name="Young N.D."/>
            <person name="Debelle F."/>
            <person name="Oldroyd G.E."/>
            <person name="Geurts R."/>
            <person name="Cannon S.B."/>
            <person name="Udvardi M.K."/>
            <person name="Benedito V.A."/>
            <person name="Mayer K.F."/>
            <person name="Gouzy J."/>
            <person name="Schoof H."/>
            <person name="Van de Peer Y."/>
            <person name="Proost S."/>
            <person name="Cook D.R."/>
            <person name="Meyers B.C."/>
            <person name="Spannagl M."/>
            <person name="Cheung F."/>
            <person name="De Mita S."/>
            <person name="Krishnakumar V."/>
            <person name="Gundlach H."/>
            <person name="Zhou S."/>
            <person name="Mudge J."/>
            <person name="Bharti A.K."/>
            <person name="Murray J.D."/>
            <person name="Naoumkina M.A."/>
            <person name="Rosen B."/>
            <person name="Silverstein K.A."/>
            <person name="Tang H."/>
            <person name="Rombauts S."/>
            <person name="Zhao P.X."/>
            <person name="Zhou P."/>
            <person name="Barbe V."/>
            <person name="Bardou P."/>
            <person name="Bechner M."/>
            <person name="Bellec A."/>
            <person name="Berger A."/>
            <person name="Berges H."/>
            <person name="Bidwell S."/>
            <person name="Bisseling T."/>
            <person name="Choisne N."/>
            <person name="Couloux A."/>
            <person name="Denny R."/>
            <person name="Deshpande S."/>
            <person name="Dai X."/>
            <person name="Doyle J.J."/>
            <person name="Dudez A.M."/>
            <person name="Farmer A.D."/>
            <person name="Fouteau S."/>
            <person name="Franken C."/>
            <person name="Gibelin C."/>
            <person name="Gish J."/>
            <person name="Goldstein S."/>
            <person name="Gonzalez A.J."/>
            <person name="Green P.J."/>
            <person name="Hallab A."/>
            <person name="Hartog M."/>
            <person name="Hua A."/>
            <person name="Humphray S.J."/>
            <person name="Jeong D.H."/>
            <person name="Jing Y."/>
            <person name="Jocker A."/>
            <person name="Kenton S.M."/>
            <person name="Kim D.J."/>
            <person name="Klee K."/>
            <person name="Lai H."/>
            <person name="Lang C."/>
            <person name="Lin S."/>
            <person name="Macmil S.L."/>
            <person name="Magdelenat G."/>
            <person name="Matthews L."/>
            <person name="McCorrison J."/>
            <person name="Monaghan E.L."/>
            <person name="Mun J.H."/>
            <person name="Najar F.Z."/>
            <person name="Nicholson C."/>
            <person name="Noirot C."/>
            <person name="O'Bleness M."/>
            <person name="Paule C.R."/>
            <person name="Poulain J."/>
            <person name="Prion F."/>
            <person name="Qin B."/>
            <person name="Qu C."/>
            <person name="Retzel E.F."/>
            <person name="Riddle C."/>
            <person name="Sallet E."/>
            <person name="Samain S."/>
            <person name="Samson N."/>
            <person name="Sanders I."/>
            <person name="Saurat O."/>
            <person name="Scarpelli C."/>
            <person name="Schiex T."/>
            <person name="Segurens B."/>
            <person name="Severin A.J."/>
            <person name="Sherrier D.J."/>
            <person name="Shi R."/>
            <person name="Sims S."/>
            <person name="Singer S.R."/>
            <person name="Sinharoy S."/>
            <person name="Sterck L."/>
            <person name="Viollet A."/>
            <person name="Wang B.B."/>
            <person name="Wang K."/>
            <person name="Wang M."/>
            <person name="Wang X."/>
            <person name="Warfsmann J."/>
            <person name="Weissenbach J."/>
            <person name="White D.D."/>
            <person name="White J.D."/>
            <person name="Wiley G.B."/>
            <person name="Wincker P."/>
            <person name="Xing Y."/>
            <person name="Yang L."/>
            <person name="Yao Z."/>
            <person name="Ying F."/>
            <person name="Zhai J."/>
            <person name="Zhou L."/>
            <person name="Zuber A."/>
            <person name="Denarie J."/>
            <person name="Dixon R.A."/>
            <person name="May G.D."/>
            <person name="Schwartz D.C."/>
            <person name="Rogers J."/>
            <person name="Quetier F."/>
            <person name="Town C.D."/>
            <person name="Roe B.A."/>
        </authorList>
    </citation>
    <scope>NUCLEOTIDE SEQUENCE [LARGE SCALE GENOMIC DNA]</scope>
    <source>
        <strain evidence="10">A17</strain>
        <strain evidence="12 13">cv. Jemalong A17</strain>
    </source>
</reference>
<proteinExistence type="predicted"/>
<dbReference type="Pfam" id="PF00931">
    <property type="entry name" value="NB-ARC"/>
    <property type="match status" value="1"/>
</dbReference>
<dbReference type="PRINTS" id="PR00364">
    <property type="entry name" value="DISEASERSIST"/>
</dbReference>
<feature type="domain" description="Disease resistance N-terminal" evidence="7">
    <location>
        <begin position="12"/>
        <end position="95"/>
    </location>
</feature>
<dbReference type="InterPro" id="IPR027417">
    <property type="entry name" value="P-loop_NTPase"/>
</dbReference>
<evidence type="ECO:0000313" key="11">
    <source>
        <dbReference type="EMBL" id="RHN78801.1"/>
    </source>
</evidence>
<dbReference type="GO" id="GO:0005524">
    <property type="term" value="F:ATP binding"/>
    <property type="evidence" value="ECO:0007669"/>
    <property type="project" value="UniProtKB-KW"/>
</dbReference>
<dbReference type="InterPro" id="IPR056789">
    <property type="entry name" value="LRR_R13L1-DRL21"/>
</dbReference>
<dbReference type="EMBL" id="PSQE01000001">
    <property type="protein sequence ID" value="RHN78801.1"/>
    <property type="molecule type" value="Genomic_DNA"/>
</dbReference>
<dbReference type="InterPro" id="IPR036388">
    <property type="entry name" value="WH-like_DNA-bd_sf"/>
</dbReference>
<evidence type="ECO:0000259" key="8">
    <source>
        <dbReference type="Pfam" id="PF23559"/>
    </source>
</evidence>
<dbReference type="Gene3D" id="1.20.5.4130">
    <property type="match status" value="1"/>
</dbReference>
<dbReference type="EnsemblPlants" id="KEH41277">
    <property type="protein sequence ID" value="KEH41277"/>
    <property type="gene ID" value="MTR_1g047800"/>
</dbReference>
<dbReference type="InterPro" id="IPR042197">
    <property type="entry name" value="Apaf_helical"/>
</dbReference>